<evidence type="ECO:0000259" key="7">
    <source>
        <dbReference type="PROSITE" id="PS51900"/>
    </source>
</evidence>
<evidence type="ECO:0000259" key="6">
    <source>
        <dbReference type="PROSITE" id="PS51898"/>
    </source>
</evidence>
<evidence type="ECO:0000313" key="9">
    <source>
        <dbReference type="Proteomes" id="UP000075424"/>
    </source>
</evidence>
<evidence type="ECO:0000313" key="8">
    <source>
        <dbReference type="EMBL" id="KYD29793.1"/>
    </source>
</evidence>
<dbReference type="PATRIC" id="fig|1422.18.peg.57"/>
<organism evidence="8 9">
    <name type="scientific">Geobacillus stearothermophilus</name>
    <name type="common">Bacillus stearothermophilus</name>
    <dbReference type="NCBI Taxonomy" id="1422"/>
    <lineage>
        <taxon>Bacteria</taxon>
        <taxon>Bacillati</taxon>
        <taxon>Bacillota</taxon>
        <taxon>Bacilli</taxon>
        <taxon>Bacillales</taxon>
        <taxon>Anoxybacillaceae</taxon>
        <taxon>Geobacillus</taxon>
    </lineage>
</organism>
<dbReference type="SUPFAM" id="SSF56349">
    <property type="entry name" value="DNA breaking-rejoining enzymes"/>
    <property type="match status" value="1"/>
</dbReference>
<dbReference type="PROSITE" id="PS51900">
    <property type="entry name" value="CB"/>
    <property type="match status" value="1"/>
</dbReference>
<dbReference type="GO" id="GO:0006310">
    <property type="term" value="P:DNA recombination"/>
    <property type="evidence" value="ECO:0007669"/>
    <property type="project" value="UniProtKB-KW"/>
</dbReference>
<dbReference type="Pfam" id="PF00589">
    <property type="entry name" value="Phage_integrase"/>
    <property type="match status" value="1"/>
</dbReference>
<dbReference type="InterPro" id="IPR044068">
    <property type="entry name" value="CB"/>
</dbReference>
<keyword evidence="3 5" id="KW-0238">DNA-binding</keyword>
<feature type="domain" description="Tyr recombinase" evidence="6">
    <location>
        <begin position="170"/>
        <end position="368"/>
    </location>
</feature>
<dbReference type="GO" id="GO:0003677">
    <property type="term" value="F:DNA binding"/>
    <property type="evidence" value="ECO:0007669"/>
    <property type="project" value="UniProtKB-UniRule"/>
</dbReference>
<name>A0A150MZG7_GEOSE</name>
<dbReference type="PANTHER" id="PTHR30349">
    <property type="entry name" value="PHAGE INTEGRASE-RELATED"/>
    <property type="match status" value="1"/>
</dbReference>
<reference evidence="8 9" key="1">
    <citation type="submission" date="2016-01" db="EMBL/GenBank/DDBJ databases">
        <title>Draft Genome Sequences of Seven Thermophilic Sporeformers Isolated from Foods.</title>
        <authorList>
            <person name="Berendsen E.M."/>
            <person name="Wells-Bennik M.H."/>
            <person name="Krawcyk A.O."/>
            <person name="De Jong A."/>
            <person name="Holsappel S."/>
            <person name="Eijlander R.T."/>
            <person name="Kuipers O.P."/>
        </authorList>
    </citation>
    <scope>NUCLEOTIDE SEQUENCE [LARGE SCALE GENOMIC DNA]</scope>
    <source>
        <strain evidence="8 9">B4109</strain>
    </source>
</reference>
<gene>
    <name evidence="8" type="ORF">B4109_1188</name>
</gene>
<dbReference type="InterPro" id="IPR010998">
    <property type="entry name" value="Integrase_recombinase_N"/>
</dbReference>
<evidence type="ECO:0008006" key="10">
    <source>
        <dbReference type="Google" id="ProtNLM"/>
    </source>
</evidence>
<accession>A0A150MZG7</accession>
<dbReference type="Pfam" id="PF14659">
    <property type="entry name" value="Phage_int_SAM_3"/>
    <property type="match status" value="1"/>
</dbReference>
<dbReference type="CDD" id="cd01189">
    <property type="entry name" value="INT_ICEBs1_C_like"/>
    <property type="match status" value="1"/>
</dbReference>
<comment type="caution">
    <text evidence="8">The sequence shown here is derived from an EMBL/GenBank/DDBJ whole genome shotgun (WGS) entry which is preliminary data.</text>
</comment>
<dbReference type="AlphaFoldDB" id="A0A150MZG7"/>
<keyword evidence="2" id="KW-0229">DNA integration</keyword>
<dbReference type="InterPro" id="IPR050090">
    <property type="entry name" value="Tyrosine_recombinase_XerCD"/>
</dbReference>
<comment type="similarity">
    <text evidence="1">Belongs to the 'phage' integrase family.</text>
</comment>
<dbReference type="Pfam" id="PF14657">
    <property type="entry name" value="Arm-DNA-bind_4"/>
    <property type="match status" value="1"/>
</dbReference>
<proteinExistence type="inferred from homology"/>
<evidence type="ECO:0000256" key="5">
    <source>
        <dbReference type="PROSITE-ProRule" id="PRU01248"/>
    </source>
</evidence>
<dbReference type="EMBL" id="LQYV01000009">
    <property type="protein sequence ID" value="KYD29793.1"/>
    <property type="molecule type" value="Genomic_DNA"/>
</dbReference>
<dbReference type="InterPro" id="IPR028259">
    <property type="entry name" value="AP2-like_int_N"/>
</dbReference>
<dbReference type="Proteomes" id="UP000075424">
    <property type="component" value="Unassembled WGS sequence"/>
</dbReference>
<dbReference type="Gene3D" id="1.10.150.130">
    <property type="match status" value="1"/>
</dbReference>
<evidence type="ECO:0000256" key="3">
    <source>
        <dbReference type="ARBA" id="ARBA00023125"/>
    </source>
</evidence>
<dbReference type="GO" id="GO:0015074">
    <property type="term" value="P:DNA integration"/>
    <property type="evidence" value="ECO:0007669"/>
    <property type="project" value="UniProtKB-KW"/>
</dbReference>
<sequence length="384" mass="45002">MMNFDKLIKEKKKGFYFRIDVGKDPVTGKRKQASFGPFRTKTEAKKELLKIKNQVDDGSYFKESTEDFSMFMERWFNTSYKRTVEITTAKSREYVIRNHIMKYFQHKKINEITTFDIDSFYVDKLDSGYSGAYIRQMHNLLNQAFDQAVRWSLVKVNPVKNAKPPKVKSEEKITWTVDEVNRFLNLIKDSSMEIPYLLAIFTGMRRGEVLGLKWDDVDFENKKIRIKRSLCFVSGKGLIFKEPKTKKSKRQISISQHVVNVLKKHKQKQEFQKEKLGTQYQDNNLIVCTDDGKPLDPRNLLRQFYRLIEEASVPRISFHDLWHTHATILMQQGENPKVVSERLGHSRVGITLDLYSHVSDDLQEQAAEKFENALLKQSQNPLVD</sequence>
<keyword evidence="4" id="KW-0233">DNA recombination</keyword>
<protein>
    <recommendedName>
        <fullName evidence="10">Site-specific integrase</fullName>
    </recommendedName>
</protein>
<dbReference type="InterPro" id="IPR013762">
    <property type="entry name" value="Integrase-like_cat_sf"/>
</dbReference>
<dbReference type="InterPro" id="IPR002104">
    <property type="entry name" value="Integrase_catalytic"/>
</dbReference>
<dbReference type="InterPro" id="IPR011010">
    <property type="entry name" value="DNA_brk_join_enz"/>
</dbReference>
<evidence type="ECO:0000256" key="2">
    <source>
        <dbReference type="ARBA" id="ARBA00022908"/>
    </source>
</evidence>
<evidence type="ECO:0000256" key="4">
    <source>
        <dbReference type="ARBA" id="ARBA00023172"/>
    </source>
</evidence>
<feature type="domain" description="Core-binding (CB)" evidence="7">
    <location>
        <begin position="70"/>
        <end position="149"/>
    </location>
</feature>
<dbReference type="Gene3D" id="1.10.443.10">
    <property type="entry name" value="Intergrase catalytic core"/>
    <property type="match status" value="1"/>
</dbReference>
<dbReference type="PROSITE" id="PS51898">
    <property type="entry name" value="TYR_RECOMBINASE"/>
    <property type="match status" value="1"/>
</dbReference>
<dbReference type="InterPro" id="IPR004107">
    <property type="entry name" value="Integrase_SAM-like_N"/>
</dbReference>
<dbReference type="PANTHER" id="PTHR30349:SF64">
    <property type="entry name" value="PROPHAGE INTEGRASE INTD-RELATED"/>
    <property type="match status" value="1"/>
</dbReference>
<evidence type="ECO:0000256" key="1">
    <source>
        <dbReference type="ARBA" id="ARBA00008857"/>
    </source>
</evidence>